<dbReference type="Gramene" id="ONK75601">
    <property type="protein sequence ID" value="ONK75601"/>
    <property type="gene ID" value="A4U43_C03F18610"/>
</dbReference>
<evidence type="ECO:0000256" key="1">
    <source>
        <dbReference type="SAM" id="MobiDB-lite"/>
    </source>
</evidence>
<evidence type="ECO:0000313" key="2">
    <source>
        <dbReference type="EMBL" id="ONK75601.1"/>
    </source>
</evidence>
<proteinExistence type="predicted"/>
<dbReference type="AlphaFoldDB" id="A0A5P1FG47"/>
<accession>A0A5P1FG47</accession>
<dbReference type="Pfam" id="PF05340">
    <property type="entry name" value="DUF740"/>
    <property type="match status" value="1"/>
</dbReference>
<protein>
    <submittedName>
        <fullName evidence="2">Uncharacterized protein</fullName>
    </submittedName>
</protein>
<dbReference type="EMBL" id="CM007383">
    <property type="protein sequence ID" value="ONK75601.1"/>
    <property type="molecule type" value="Genomic_DNA"/>
</dbReference>
<keyword evidence="3" id="KW-1185">Reference proteome</keyword>
<gene>
    <name evidence="2" type="ORF">A4U43_C03F18610</name>
</gene>
<evidence type="ECO:0000313" key="3">
    <source>
        <dbReference type="Proteomes" id="UP000243459"/>
    </source>
</evidence>
<organism evidence="2 3">
    <name type="scientific">Asparagus officinalis</name>
    <name type="common">Garden asparagus</name>
    <dbReference type="NCBI Taxonomy" id="4686"/>
    <lineage>
        <taxon>Eukaryota</taxon>
        <taxon>Viridiplantae</taxon>
        <taxon>Streptophyta</taxon>
        <taxon>Embryophyta</taxon>
        <taxon>Tracheophyta</taxon>
        <taxon>Spermatophyta</taxon>
        <taxon>Magnoliopsida</taxon>
        <taxon>Liliopsida</taxon>
        <taxon>Asparagales</taxon>
        <taxon>Asparagaceae</taxon>
        <taxon>Asparagoideae</taxon>
        <taxon>Asparagus</taxon>
    </lineage>
</organism>
<reference evidence="3" key="1">
    <citation type="journal article" date="2017" name="Nat. Commun.">
        <title>The asparagus genome sheds light on the origin and evolution of a young Y chromosome.</title>
        <authorList>
            <person name="Harkess A."/>
            <person name="Zhou J."/>
            <person name="Xu C."/>
            <person name="Bowers J.E."/>
            <person name="Van der Hulst R."/>
            <person name="Ayyampalayam S."/>
            <person name="Mercati F."/>
            <person name="Riccardi P."/>
            <person name="McKain M.R."/>
            <person name="Kakrana A."/>
            <person name="Tang H."/>
            <person name="Ray J."/>
            <person name="Groenendijk J."/>
            <person name="Arikit S."/>
            <person name="Mathioni S.M."/>
            <person name="Nakano M."/>
            <person name="Shan H."/>
            <person name="Telgmann-Rauber A."/>
            <person name="Kanno A."/>
            <person name="Yue Z."/>
            <person name="Chen H."/>
            <person name="Li W."/>
            <person name="Chen Y."/>
            <person name="Xu X."/>
            <person name="Zhang Y."/>
            <person name="Luo S."/>
            <person name="Chen H."/>
            <person name="Gao J."/>
            <person name="Mao Z."/>
            <person name="Pires J.C."/>
            <person name="Luo M."/>
            <person name="Kudrna D."/>
            <person name="Wing R.A."/>
            <person name="Meyers B.C."/>
            <person name="Yi K."/>
            <person name="Kong H."/>
            <person name="Lavrijsen P."/>
            <person name="Sunseri F."/>
            <person name="Falavigna A."/>
            <person name="Ye Y."/>
            <person name="Leebens-Mack J.H."/>
            <person name="Chen G."/>
        </authorList>
    </citation>
    <scope>NUCLEOTIDE SEQUENCE [LARGE SCALE GENOMIC DNA]</scope>
    <source>
        <strain evidence="3">cv. DH0086</strain>
    </source>
</reference>
<feature type="region of interest" description="Disordered" evidence="1">
    <location>
        <begin position="31"/>
        <end position="51"/>
    </location>
</feature>
<dbReference type="OrthoDB" id="688136at2759"/>
<dbReference type="PANTHER" id="PTHR34046">
    <property type="entry name" value="OS06G0218800 PROTEIN"/>
    <property type="match status" value="1"/>
</dbReference>
<name>A0A5P1FG47_ASPOF</name>
<dbReference type="InterPro" id="IPR008004">
    <property type="entry name" value="OCTOPUS-like"/>
</dbReference>
<dbReference type="PANTHER" id="PTHR34046:SF19">
    <property type="entry name" value="RAPIDLY ELICITED PROTEIN, PUTATIVE-RELATED"/>
    <property type="match status" value="1"/>
</dbReference>
<dbReference type="Proteomes" id="UP000243459">
    <property type="component" value="Chromosome 3"/>
</dbReference>
<sequence length="140" mass="16440">MDRRCYCRQHPSHKQSKGVCPFCLRERLSNITSSSSSSTTNLSNPSTTSLSPILSSELDYVFATNKEEDEREKEPLKKSRSLAFVMEEEEEKDKKKNNNKRRKFWSKFLVKRKDEGDDKELMHSKTMKDKYSSTKWVVFS</sequence>